<dbReference type="Pfam" id="PF02739">
    <property type="entry name" value="5_3_exonuc_N"/>
    <property type="match status" value="1"/>
</dbReference>
<organism evidence="9 10">
    <name type="scientific">Pseudonocardia broussonetiae</name>
    <dbReference type="NCBI Taxonomy" id="2736640"/>
    <lineage>
        <taxon>Bacteria</taxon>
        <taxon>Bacillati</taxon>
        <taxon>Actinomycetota</taxon>
        <taxon>Actinomycetes</taxon>
        <taxon>Pseudonocardiales</taxon>
        <taxon>Pseudonocardiaceae</taxon>
        <taxon>Pseudonocardia</taxon>
    </lineage>
</organism>
<dbReference type="GO" id="GO:0033567">
    <property type="term" value="P:DNA replication, Okazaki fragment processing"/>
    <property type="evidence" value="ECO:0007669"/>
    <property type="project" value="InterPro"/>
</dbReference>
<dbReference type="InterPro" id="IPR008918">
    <property type="entry name" value="HhH2"/>
</dbReference>
<dbReference type="Gene3D" id="1.10.150.20">
    <property type="entry name" value="5' to 3' exonuclease, C-terminal subdomain"/>
    <property type="match status" value="1"/>
</dbReference>
<name>A0A6M6JEJ1_9PSEU</name>
<keyword evidence="1" id="KW-0540">Nuclease</keyword>
<dbReference type="PANTHER" id="PTHR42646:SF2">
    <property type="entry name" value="5'-3' EXONUCLEASE FAMILY PROTEIN"/>
    <property type="match status" value="1"/>
</dbReference>
<feature type="domain" description="5'-3' exonuclease" evidence="8">
    <location>
        <begin position="4"/>
        <end position="276"/>
    </location>
</feature>
<dbReference type="Gene3D" id="3.40.50.1010">
    <property type="entry name" value="5'-nuclease"/>
    <property type="match status" value="1"/>
</dbReference>
<evidence type="ECO:0000313" key="9">
    <source>
        <dbReference type="EMBL" id="QJY45485.1"/>
    </source>
</evidence>
<evidence type="ECO:0000256" key="7">
    <source>
        <dbReference type="SAM" id="MobiDB-lite"/>
    </source>
</evidence>
<evidence type="ECO:0000256" key="5">
    <source>
        <dbReference type="ARBA" id="ARBA00049957"/>
    </source>
</evidence>
<dbReference type="GO" id="GO:0008409">
    <property type="term" value="F:5'-3' exonuclease activity"/>
    <property type="evidence" value="ECO:0007669"/>
    <property type="project" value="InterPro"/>
</dbReference>
<dbReference type="InterPro" id="IPR020046">
    <property type="entry name" value="5-3_exonucl_a-hlix_arch_N"/>
</dbReference>
<evidence type="ECO:0000256" key="2">
    <source>
        <dbReference type="ARBA" id="ARBA00022801"/>
    </source>
</evidence>
<dbReference type="SUPFAM" id="SSF88723">
    <property type="entry name" value="PIN domain-like"/>
    <property type="match status" value="1"/>
</dbReference>
<dbReference type="CDD" id="cd09898">
    <property type="entry name" value="H3TH_53EXO"/>
    <property type="match status" value="1"/>
</dbReference>
<reference evidence="9 10" key="1">
    <citation type="submission" date="2020-05" db="EMBL/GenBank/DDBJ databases">
        <authorList>
            <person name="Mo P."/>
        </authorList>
    </citation>
    <scope>NUCLEOTIDE SEQUENCE [LARGE SCALE GENOMIC DNA]</scope>
    <source>
        <strain evidence="9 10">Gen01</strain>
    </source>
</reference>
<dbReference type="AlphaFoldDB" id="A0A6M6JEJ1"/>
<dbReference type="Pfam" id="PF01367">
    <property type="entry name" value="5_3_exonuc"/>
    <property type="match status" value="1"/>
</dbReference>
<dbReference type="GO" id="GO:0017108">
    <property type="term" value="F:5'-flap endonuclease activity"/>
    <property type="evidence" value="ECO:0007669"/>
    <property type="project" value="InterPro"/>
</dbReference>
<gene>
    <name evidence="9" type="ORF">HOP40_06425</name>
</gene>
<dbReference type="SUPFAM" id="SSF47807">
    <property type="entry name" value="5' to 3' exonuclease, C-terminal subdomain"/>
    <property type="match status" value="1"/>
</dbReference>
<accession>A0A6M6JEJ1</accession>
<dbReference type="CDD" id="cd09859">
    <property type="entry name" value="PIN_53EXO"/>
    <property type="match status" value="1"/>
</dbReference>
<keyword evidence="3" id="KW-0269">Exonuclease</keyword>
<keyword evidence="2" id="KW-0378">Hydrolase</keyword>
<dbReference type="GO" id="GO:0003677">
    <property type="term" value="F:DNA binding"/>
    <property type="evidence" value="ECO:0007669"/>
    <property type="project" value="UniProtKB-KW"/>
</dbReference>
<dbReference type="InterPro" id="IPR002421">
    <property type="entry name" value="5-3_exonuclease"/>
</dbReference>
<dbReference type="InterPro" id="IPR038969">
    <property type="entry name" value="FEN"/>
</dbReference>
<dbReference type="InterPro" id="IPR029060">
    <property type="entry name" value="PIN-like_dom_sf"/>
</dbReference>
<dbReference type="InterPro" id="IPR020045">
    <property type="entry name" value="DNA_polI_H3TH"/>
</dbReference>
<dbReference type="RefSeq" id="WP_172155579.1">
    <property type="nucleotide sequence ID" value="NZ_CP053564.1"/>
</dbReference>
<keyword evidence="4" id="KW-0238">DNA-binding</keyword>
<evidence type="ECO:0000256" key="4">
    <source>
        <dbReference type="ARBA" id="ARBA00023125"/>
    </source>
</evidence>
<dbReference type="PANTHER" id="PTHR42646">
    <property type="entry name" value="FLAP ENDONUCLEASE XNI"/>
    <property type="match status" value="1"/>
</dbReference>
<comment type="function">
    <text evidence="5">5'-3' exonuclease acting preferentially on double-stranded DNA.</text>
</comment>
<dbReference type="Proteomes" id="UP000505377">
    <property type="component" value="Chromosome"/>
</dbReference>
<dbReference type="SMART" id="SM00475">
    <property type="entry name" value="53EXOc"/>
    <property type="match status" value="1"/>
</dbReference>
<proteinExistence type="predicted"/>
<sequence>MPGARVVLAVDGNSILHRCFHSQARTGFRSADGRPRWAVRGLLSQLVAAVDRIGPDHVVVGFDDPAASVRRERWPQYKAHRTEKLATLVEQLDAAADVLRALGIPVVVPTGWEADDVLASVARQAPAAGATTVVMTSDRDAFGLIDEHTRVLRIINGGVDASPVLTPDRLVTLLGVRPDQYPDFAALRGDPSDNLPGVRGVGPRTAARLLAALGGAQAAFDDLAAGGTRVADAVGPAAAGRLAAAGAREAWELNRQVMVMRGDVPVDLGAGCLPLPVDAVRAAFAEQDLPWTAATALRALAHDDSTPPPPARTDLETGWSPRGSGPRRRPPLPRKPVVDQLALF</sequence>
<evidence type="ECO:0000256" key="3">
    <source>
        <dbReference type="ARBA" id="ARBA00022839"/>
    </source>
</evidence>
<dbReference type="InterPro" id="IPR036279">
    <property type="entry name" value="5-3_exonuclease_C_sf"/>
</dbReference>
<dbReference type="EMBL" id="CP053564">
    <property type="protein sequence ID" value="QJY45485.1"/>
    <property type="molecule type" value="Genomic_DNA"/>
</dbReference>
<protein>
    <recommendedName>
        <fullName evidence="6">5'-3' exonuclease</fullName>
    </recommendedName>
</protein>
<evidence type="ECO:0000256" key="1">
    <source>
        <dbReference type="ARBA" id="ARBA00022722"/>
    </source>
</evidence>
<dbReference type="KEGG" id="pbro:HOP40_06425"/>
<evidence type="ECO:0000313" key="10">
    <source>
        <dbReference type="Proteomes" id="UP000505377"/>
    </source>
</evidence>
<dbReference type="SMART" id="SM00279">
    <property type="entry name" value="HhH2"/>
    <property type="match status" value="1"/>
</dbReference>
<keyword evidence="10" id="KW-1185">Reference proteome</keyword>
<evidence type="ECO:0000256" key="6">
    <source>
        <dbReference type="ARBA" id="ARBA00050026"/>
    </source>
</evidence>
<feature type="region of interest" description="Disordered" evidence="7">
    <location>
        <begin position="301"/>
        <end position="338"/>
    </location>
</feature>
<evidence type="ECO:0000259" key="8">
    <source>
        <dbReference type="SMART" id="SM00475"/>
    </source>
</evidence>
<keyword evidence="9" id="KW-0255">Endonuclease</keyword>